<dbReference type="Proteomes" id="UP001290861">
    <property type="component" value="Unassembled WGS sequence"/>
</dbReference>
<keyword evidence="5 6" id="KW-0326">Glycosidase</keyword>
<accession>A0ABU5MYI1</accession>
<dbReference type="InterPro" id="IPR023296">
    <property type="entry name" value="Glyco_hydro_beta-prop_sf"/>
</dbReference>
<evidence type="ECO:0000256" key="3">
    <source>
        <dbReference type="ARBA" id="ARBA00022801"/>
    </source>
</evidence>
<keyword evidence="8" id="KW-1185">Reference proteome</keyword>
<evidence type="ECO:0000256" key="4">
    <source>
        <dbReference type="ARBA" id="ARBA00023277"/>
    </source>
</evidence>
<keyword evidence="4" id="KW-0119">Carbohydrate metabolism</keyword>
<dbReference type="RefSeq" id="WP_322608934.1">
    <property type="nucleotide sequence ID" value="NZ_JARVCO010000010.1"/>
</dbReference>
<protein>
    <submittedName>
        <fullName evidence="7">Family 43 glycosylhydrolase</fullName>
    </submittedName>
</protein>
<evidence type="ECO:0000313" key="8">
    <source>
        <dbReference type="Proteomes" id="UP001290861"/>
    </source>
</evidence>
<proteinExistence type="inferred from homology"/>
<dbReference type="Pfam" id="PF04616">
    <property type="entry name" value="Glyco_hydro_43"/>
    <property type="match status" value="1"/>
</dbReference>
<evidence type="ECO:0000256" key="2">
    <source>
        <dbReference type="ARBA" id="ARBA00022651"/>
    </source>
</evidence>
<dbReference type="PANTHER" id="PTHR43772:SF2">
    <property type="entry name" value="PUTATIVE (AFU_ORTHOLOGUE AFUA_2G04480)-RELATED"/>
    <property type="match status" value="1"/>
</dbReference>
<dbReference type="PANTHER" id="PTHR43772">
    <property type="entry name" value="ENDO-1,4-BETA-XYLANASE"/>
    <property type="match status" value="1"/>
</dbReference>
<name>A0ABU5MYI1_9BACT</name>
<organism evidence="7 8">
    <name type="scientific">Pontiella agarivorans</name>
    <dbReference type="NCBI Taxonomy" id="3038953"/>
    <lineage>
        <taxon>Bacteria</taxon>
        <taxon>Pseudomonadati</taxon>
        <taxon>Kiritimatiellota</taxon>
        <taxon>Kiritimatiellia</taxon>
        <taxon>Kiritimatiellales</taxon>
        <taxon>Pontiellaceae</taxon>
        <taxon>Pontiella</taxon>
    </lineage>
</organism>
<reference evidence="7 8" key="1">
    <citation type="journal article" date="2024" name="Appl. Environ. Microbiol.">
        <title>Pontiella agarivorans sp. nov., a novel marine anaerobic bacterium capable of degrading macroalgal polysaccharides and fixing nitrogen.</title>
        <authorList>
            <person name="Liu N."/>
            <person name="Kivenson V."/>
            <person name="Peng X."/>
            <person name="Cui Z."/>
            <person name="Lankiewicz T.S."/>
            <person name="Gosselin K.M."/>
            <person name="English C.J."/>
            <person name="Blair E.M."/>
            <person name="O'Malley M.A."/>
            <person name="Valentine D.L."/>
        </authorList>
    </citation>
    <scope>NUCLEOTIDE SEQUENCE [LARGE SCALE GENOMIC DNA]</scope>
    <source>
        <strain evidence="7 8">NLcol2</strain>
    </source>
</reference>
<comment type="similarity">
    <text evidence="1 6">Belongs to the glycosyl hydrolase 43 family.</text>
</comment>
<evidence type="ECO:0000256" key="1">
    <source>
        <dbReference type="ARBA" id="ARBA00009865"/>
    </source>
</evidence>
<dbReference type="InterPro" id="IPR006710">
    <property type="entry name" value="Glyco_hydro_43"/>
</dbReference>
<keyword evidence="3 6" id="KW-0378">Hydrolase</keyword>
<dbReference type="InterPro" id="IPR052176">
    <property type="entry name" value="Glycosyl_Hydrlase_43_Enz"/>
</dbReference>
<sequence>MNATKLLIASLLPGLYAYGIVLDAPFPEGVFRVTSVTKQIILKDQAGTLRLEKEAIKGTSVQWELIATEQQYYLKNLKTGHYLTRCDTNLILSPYQEVDAKWNLTKTERTFTLDDGDASTPQFITLNQSGKLVLSENATKGSQWKFDKVSDPVNHPGNPIIRHIRTADPSAHVWKDGKMWLYTSHDQDDAVNYTTMDGYHAFSSSDLISWTDHGEILHSRDVSWGRDKGGLMFAPSAGYKDGTYYLYFPHMAKGGKGWKVGVATSSKPEGPFVDQGFIKGTDGIDPCCFMDDDGQAYLYWGAAKTGIKMAKLKPNMRELAEEPRMVDYGADDCHEGTFVHKYKGTYYFSYKNKGYAEQGSYAMSKSPYGPFSNNAKFVKKAQGAQIHHSIVEFKGQWYFFNHCGNYDGGHLYKRNSCMNKLFYNPDGTIQTVELIHHEPTAPIKKAPSKKKK</sequence>
<keyword evidence="2" id="KW-0858">Xylan degradation</keyword>
<dbReference type="SUPFAM" id="SSF75005">
    <property type="entry name" value="Arabinanase/levansucrase/invertase"/>
    <property type="match status" value="1"/>
</dbReference>
<dbReference type="CDD" id="cd08990">
    <property type="entry name" value="GH43_AXH_like"/>
    <property type="match status" value="1"/>
</dbReference>
<evidence type="ECO:0000256" key="5">
    <source>
        <dbReference type="ARBA" id="ARBA00023295"/>
    </source>
</evidence>
<dbReference type="Gene3D" id="2.115.10.20">
    <property type="entry name" value="Glycosyl hydrolase domain, family 43"/>
    <property type="match status" value="1"/>
</dbReference>
<keyword evidence="2" id="KW-0624">Polysaccharide degradation</keyword>
<evidence type="ECO:0000256" key="6">
    <source>
        <dbReference type="RuleBase" id="RU361187"/>
    </source>
</evidence>
<comment type="caution">
    <text evidence="7">The sequence shown here is derived from an EMBL/GenBank/DDBJ whole genome shotgun (WGS) entry which is preliminary data.</text>
</comment>
<evidence type="ECO:0000313" key="7">
    <source>
        <dbReference type="EMBL" id="MDZ8119146.1"/>
    </source>
</evidence>
<dbReference type="EMBL" id="JARVCO010000010">
    <property type="protein sequence ID" value="MDZ8119146.1"/>
    <property type="molecule type" value="Genomic_DNA"/>
</dbReference>
<gene>
    <name evidence="7" type="ORF">P9H32_10965</name>
</gene>